<organism evidence="3 4">
    <name type="scientific">Brevifollis gellanilyticus</name>
    <dbReference type="NCBI Taxonomy" id="748831"/>
    <lineage>
        <taxon>Bacteria</taxon>
        <taxon>Pseudomonadati</taxon>
        <taxon>Verrucomicrobiota</taxon>
        <taxon>Verrucomicrobiia</taxon>
        <taxon>Verrucomicrobiales</taxon>
        <taxon>Verrucomicrobiaceae</taxon>
    </lineage>
</organism>
<dbReference type="PANTHER" id="PTHR30160">
    <property type="entry name" value="TETRAACYLDISACCHARIDE 4'-KINASE-RELATED"/>
    <property type="match status" value="1"/>
</dbReference>
<dbReference type="SUPFAM" id="SSF53756">
    <property type="entry name" value="UDP-Glycosyltransferase/glycogen phosphorylase"/>
    <property type="match status" value="1"/>
</dbReference>
<dbReference type="EMBL" id="BKAG01000032">
    <property type="protein sequence ID" value="GEP44585.1"/>
    <property type="molecule type" value="Genomic_DNA"/>
</dbReference>
<dbReference type="PANTHER" id="PTHR30160:SF7">
    <property type="entry name" value="ADP-HEPTOSE--LPS HEPTOSYLTRANSFERASE 2"/>
    <property type="match status" value="1"/>
</dbReference>
<accession>A0A512MCX6</accession>
<dbReference type="Gene3D" id="3.40.50.2000">
    <property type="entry name" value="Glycogen Phosphorylase B"/>
    <property type="match status" value="2"/>
</dbReference>
<dbReference type="InterPro" id="IPR002201">
    <property type="entry name" value="Glyco_trans_9"/>
</dbReference>
<keyword evidence="4" id="KW-1185">Reference proteome</keyword>
<reference evidence="3 4" key="1">
    <citation type="submission" date="2019-07" db="EMBL/GenBank/DDBJ databases">
        <title>Whole genome shotgun sequence of Brevifollis gellanilyticus NBRC 108608.</title>
        <authorList>
            <person name="Hosoyama A."/>
            <person name="Uohara A."/>
            <person name="Ohji S."/>
            <person name="Ichikawa N."/>
        </authorList>
    </citation>
    <scope>NUCLEOTIDE SEQUENCE [LARGE SCALE GENOMIC DNA]</scope>
    <source>
        <strain evidence="3 4">NBRC 108608</strain>
    </source>
</reference>
<dbReference type="Pfam" id="PF01075">
    <property type="entry name" value="Glyco_transf_9"/>
    <property type="match status" value="1"/>
</dbReference>
<dbReference type="Proteomes" id="UP000321577">
    <property type="component" value="Unassembled WGS sequence"/>
</dbReference>
<dbReference type="AlphaFoldDB" id="A0A512MCX6"/>
<dbReference type="GO" id="GO:0008713">
    <property type="term" value="F:ADP-heptose-lipopolysaccharide heptosyltransferase activity"/>
    <property type="evidence" value="ECO:0007669"/>
    <property type="project" value="TreeGrafter"/>
</dbReference>
<evidence type="ECO:0000256" key="1">
    <source>
        <dbReference type="ARBA" id="ARBA00022676"/>
    </source>
</evidence>
<comment type="caution">
    <text evidence="3">The sequence shown here is derived from an EMBL/GenBank/DDBJ whole genome shotgun (WGS) entry which is preliminary data.</text>
</comment>
<evidence type="ECO:0000256" key="2">
    <source>
        <dbReference type="ARBA" id="ARBA00022679"/>
    </source>
</evidence>
<dbReference type="GO" id="GO:0005829">
    <property type="term" value="C:cytosol"/>
    <property type="evidence" value="ECO:0007669"/>
    <property type="project" value="TreeGrafter"/>
</dbReference>
<protein>
    <recommendedName>
        <fullName evidence="5">Heptosyltransferase</fullName>
    </recommendedName>
</protein>
<evidence type="ECO:0008006" key="5">
    <source>
        <dbReference type="Google" id="ProtNLM"/>
    </source>
</evidence>
<dbReference type="OrthoDB" id="9797795at2"/>
<evidence type="ECO:0000313" key="3">
    <source>
        <dbReference type="EMBL" id="GEP44585.1"/>
    </source>
</evidence>
<dbReference type="GO" id="GO:0009244">
    <property type="term" value="P:lipopolysaccharide core region biosynthetic process"/>
    <property type="evidence" value="ECO:0007669"/>
    <property type="project" value="TreeGrafter"/>
</dbReference>
<gene>
    <name evidence="3" type="ORF">BGE01nite_38760</name>
</gene>
<name>A0A512MCX6_9BACT</name>
<dbReference type="InterPro" id="IPR051199">
    <property type="entry name" value="LPS_LOS_Heptosyltrfase"/>
</dbReference>
<evidence type="ECO:0000313" key="4">
    <source>
        <dbReference type="Proteomes" id="UP000321577"/>
    </source>
</evidence>
<dbReference type="RefSeq" id="WP_146852673.1">
    <property type="nucleotide sequence ID" value="NZ_BKAG01000032.1"/>
</dbReference>
<sequence>MKIVVHRICGVGDAVQITPLLQQMRLDCPDAEITFMTSQNAADVVRGAPYVDHVVAMPLASVTPGRGNPFLWHMWSQIAAQGPMDLLVTLDSRWVHSVGAWTVRARRRVGLSTGKKWRPHPFHDVLGYPENPQHETRHASQVFLELWTKATAHADRGLSASLPHLGLGDPHARWDGALATRYLCLAPGAGNWLNPADYKRWPAPHWQRLMTLAAEAGWQTVVLGTAGDFPPELLPEGALDLTGRTTLAETASLLRRSGGFIGHDSGLFHLALGLDVPAAAFFGPTRSDLTGPFRKPRSRVLRAADVPCAPCCHAHCILPDAAARAWHGAPPCMARIQPDQAWTEIQGFLAA</sequence>
<dbReference type="CDD" id="cd03789">
    <property type="entry name" value="GT9_LPS_heptosyltransferase"/>
    <property type="match status" value="1"/>
</dbReference>
<keyword evidence="1" id="KW-0328">Glycosyltransferase</keyword>
<keyword evidence="2" id="KW-0808">Transferase</keyword>
<proteinExistence type="predicted"/>